<dbReference type="InterPro" id="IPR006059">
    <property type="entry name" value="SBP"/>
</dbReference>
<evidence type="ECO:0000256" key="5">
    <source>
        <dbReference type="SAM" id="SignalP"/>
    </source>
</evidence>
<evidence type="ECO:0000256" key="4">
    <source>
        <dbReference type="ARBA" id="ARBA00022764"/>
    </source>
</evidence>
<proteinExistence type="predicted"/>
<dbReference type="PRINTS" id="PR00909">
    <property type="entry name" value="SPERMDNBNDNG"/>
</dbReference>
<dbReference type="InterPro" id="IPR001188">
    <property type="entry name" value="Sperm_putr-bd"/>
</dbReference>
<sequence>MKSKKFISLATIFTLASTLLVGCGTSKPSNEVLNIYNVGDYIDESLITKFEEETGIKVVYETYDTNESMYQKVKSGSTKYDLVFPSDYMVEKMINENMLEEIDYSNIPNYKYIDEDFRNADYDKGDKHSVPYLWGTFGIVYNKNIVDEEDVKSWDVLWNKKYAGEIQMLDSVRDSMGISLKRLGYSMNSTDQKEIEEAKEQLMIQKPIVQSYVNDDGKDRLVAGEAAMGIVYSGDAITLIESNDDLAYSVPKEGTNRWIDAMCIPKTAENKDYAEQFINFMLDPKNAAVNVEYIWYSTPNTGAIDILGEDYIDDPIMNPSQEIIDKSEVFSDLDVNTLRLYDNAWIEVKCE</sequence>
<gene>
    <name evidence="6" type="ORF">H8923_11465</name>
</gene>
<comment type="caution">
    <text evidence="6">The sequence shown here is derived from an EMBL/GenBank/DDBJ whole genome shotgun (WGS) entry which is preliminary data.</text>
</comment>
<evidence type="ECO:0000256" key="3">
    <source>
        <dbReference type="ARBA" id="ARBA00022729"/>
    </source>
</evidence>
<evidence type="ECO:0000256" key="1">
    <source>
        <dbReference type="ARBA" id="ARBA00004418"/>
    </source>
</evidence>
<dbReference type="SUPFAM" id="SSF53850">
    <property type="entry name" value="Periplasmic binding protein-like II"/>
    <property type="match status" value="1"/>
</dbReference>
<dbReference type="PROSITE" id="PS51257">
    <property type="entry name" value="PROKAR_LIPOPROTEIN"/>
    <property type="match status" value="1"/>
</dbReference>
<dbReference type="PANTHER" id="PTHR30222:SF17">
    <property type="entry name" value="SPERMIDINE_PUTRESCINE-BINDING PERIPLASMIC PROTEIN"/>
    <property type="match status" value="1"/>
</dbReference>
<organism evidence="6 7">
    <name type="scientific">Romboutsia faecis</name>
    <dbReference type="NCBI Taxonomy" id="2764597"/>
    <lineage>
        <taxon>Bacteria</taxon>
        <taxon>Bacillati</taxon>
        <taxon>Bacillota</taxon>
        <taxon>Clostridia</taxon>
        <taxon>Peptostreptococcales</taxon>
        <taxon>Peptostreptococcaceae</taxon>
        <taxon>Romboutsia</taxon>
    </lineage>
</organism>
<dbReference type="Proteomes" id="UP000609849">
    <property type="component" value="Unassembled WGS sequence"/>
</dbReference>
<evidence type="ECO:0000313" key="6">
    <source>
        <dbReference type="EMBL" id="MBC5997385.1"/>
    </source>
</evidence>
<dbReference type="EMBL" id="JACRWE010000004">
    <property type="protein sequence ID" value="MBC5997385.1"/>
    <property type="molecule type" value="Genomic_DNA"/>
</dbReference>
<dbReference type="PIRSF" id="PIRSF019574">
    <property type="entry name" value="Periplasmic_polyamine_BP"/>
    <property type="match status" value="1"/>
</dbReference>
<keyword evidence="4" id="KW-0574">Periplasm</keyword>
<dbReference type="PANTHER" id="PTHR30222">
    <property type="entry name" value="SPERMIDINE/PUTRESCINE-BINDING PERIPLASMIC PROTEIN"/>
    <property type="match status" value="1"/>
</dbReference>
<feature type="signal peptide" evidence="5">
    <location>
        <begin position="1"/>
        <end position="21"/>
    </location>
</feature>
<comment type="subcellular location">
    <subcellularLocation>
        <location evidence="1">Periplasm</location>
    </subcellularLocation>
</comment>
<name>A0ABR7JR81_9FIRM</name>
<dbReference type="RefSeq" id="WP_153925153.1">
    <property type="nucleotide sequence ID" value="NZ_JACRWE010000004.1"/>
</dbReference>
<keyword evidence="2" id="KW-0813">Transport</keyword>
<dbReference type="Pfam" id="PF13416">
    <property type="entry name" value="SBP_bac_8"/>
    <property type="match status" value="1"/>
</dbReference>
<evidence type="ECO:0000256" key="2">
    <source>
        <dbReference type="ARBA" id="ARBA00022448"/>
    </source>
</evidence>
<accession>A0ABR7JR81</accession>
<feature type="chain" id="PRO_5047248924" evidence="5">
    <location>
        <begin position="22"/>
        <end position="351"/>
    </location>
</feature>
<protein>
    <submittedName>
        <fullName evidence="6">Spermidine/putrescine ABC transporter substrate-binding protein</fullName>
    </submittedName>
</protein>
<dbReference type="Gene3D" id="3.40.190.10">
    <property type="entry name" value="Periplasmic binding protein-like II"/>
    <property type="match status" value="2"/>
</dbReference>
<evidence type="ECO:0000313" key="7">
    <source>
        <dbReference type="Proteomes" id="UP000609849"/>
    </source>
</evidence>
<keyword evidence="7" id="KW-1185">Reference proteome</keyword>
<keyword evidence="3 5" id="KW-0732">Signal</keyword>
<dbReference type="CDD" id="cd13590">
    <property type="entry name" value="PBP2_PotD_PotF_like"/>
    <property type="match status" value="1"/>
</dbReference>
<reference evidence="6 7" key="1">
    <citation type="submission" date="2020-08" db="EMBL/GenBank/DDBJ databases">
        <authorList>
            <person name="Liu C."/>
            <person name="Sun Q."/>
        </authorList>
    </citation>
    <scope>NUCLEOTIDE SEQUENCE [LARGE SCALE GENOMIC DNA]</scope>
    <source>
        <strain evidence="6 7">NSJ-18</strain>
    </source>
</reference>